<evidence type="ECO:0000256" key="2">
    <source>
        <dbReference type="ARBA" id="ARBA00022676"/>
    </source>
</evidence>
<dbReference type="SUPFAM" id="SSF53756">
    <property type="entry name" value="UDP-Glycosyltransferase/glycogen phosphorylase"/>
    <property type="match status" value="2"/>
</dbReference>
<dbReference type="Gene3D" id="3.40.50.2000">
    <property type="entry name" value="Glycogen Phosphorylase B"/>
    <property type="match status" value="2"/>
</dbReference>
<keyword evidence="2" id="KW-0328">Glycosyltransferase</keyword>
<feature type="non-terminal residue" evidence="7">
    <location>
        <position position="1131"/>
    </location>
</feature>
<evidence type="ECO:0000256" key="3">
    <source>
        <dbReference type="ARBA" id="ARBA00022679"/>
    </source>
</evidence>
<feature type="transmembrane region" description="Helical" evidence="5">
    <location>
        <begin position="569"/>
        <end position="589"/>
    </location>
</feature>
<name>A0A836G705_9HYME</name>
<dbReference type="FunFam" id="3.40.50.2000:FF:000050">
    <property type="entry name" value="UDP-glucuronosyltransferase"/>
    <property type="match status" value="2"/>
</dbReference>
<feature type="non-terminal residue" evidence="7">
    <location>
        <position position="1"/>
    </location>
</feature>
<dbReference type="CDD" id="cd03784">
    <property type="entry name" value="GT1_Gtf-like"/>
    <property type="match status" value="2"/>
</dbReference>
<dbReference type="EMBL" id="JAANIC010002948">
    <property type="protein sequence ID" value="KAG5343790.1"/>
    <property type="molecule type" value="Genomic_DNA"/>
</dbReference>
<comment type="caution">
    <text evidence="7">The sequence shown here is derived from an EMBL/GenBank/DDBJ whole genome shotgun (WGS) entry which is preliminary data.</text>
</comment>
<evidence type="ECO:0000256" key="5">
    <source>
        <dbReference type="SAM" id="Phobius"/>
    </source>
</evidence>
<feature type="region of interest" description="Disordered" evidence="4">
    <location>
        <begin position="57"/>
        <end position="77"/>
    </location>
</feature>
<keyword evidence="5" id="KW-0812">Transmembrane</keyword>
<dbReference type="AlphaFoldDB" id="A0A836G705"/>
<evidence type="ECO:0000256" key="1">
    <source>
        <dbReference type="ARBA" id="ARBA00009995"/>
    </source>
</evidence>
<gene>
    <name evidence="7" type="primary">Ugt1a10</name>
    <name evidence="7" type="ORF">G6Z76_0007307</name>
</gene>
<protein>
    <submittedName>
        <fullName evidence="7">UD110 glucuronosyltransferase</fullName>
    </submittedName>
</protein>
<dbReference type="GO" id="GO:0008194">
    <property type="term" value="F:UDP-glycosyltransferase activity"/>
    <property type="evidence" value="ECO:0007669"/>
    <property type="project" value="InterPro"/>
</dbReference>
<feature type="transmembrane region" description="Helical" evidence="5">
    <location>
        <begin position="540"/>
        <end position="562"/>
    </location>
</feature>
<dbReference type="InterPro" id="IPR002213">
    <property type="entry name" value="UDP_glucos_trans"/>
</dbReference>
<keyword evidence="3 7" id="KW-0808">Transferase</keyword>
<dbReference type="InterPro" id="IPR058912">
    <property type="entry name" value="HTH_animal"/>
</dbReference>
<keyword evidence="8" id="KW-1185">Reference proteome</keyword>
<reference evidence="7" key="1">
    <citation type="submission" date="2020-03" db="EMBL/GenBank/DDBJ databases">
        <title>Relaxed selection underlies rapid genomic changes in the transitions from sociality to social parasitism in ants.</title>
        <authorList>
            <person name="Bi X."/>
        </authorList>
    </citation>
    <scope>NUCLEOTIDE SEQUENCE</scope>
    <source>
        <strain evidence="7">BGI-DK2014a</strain>
        <tissue evidence="7">Whole body</tissue>
    </source>
</reference>
<dbReference type="Proteomes" id="UP000669903">
    <property type="component" value="Unassembled WGS sequence"/>
</dbReference>
<accession>A0A836G705</accession>
<comment type="similarity">
    <text evidence="1">Belongs to the UDP-glycosyltransferase family.</text>
</comment>
<keyword evidence="5" id="KW-0472">Membrane</keyword>
<keyword evidence="5" id="KW-1133">Transmembrane helix</keyword>
<feature type="transmembrane region" description="Helical" evidence="5">
    <location>
        <begin position="1071"/>
        <end position="1098"/>
    </location>
</feature>
<evidence type="ECO:0000313" key="8">
    <source>
        <dbReference type="Proteomes" id="UP000669903"/>
    </source>
</evidence>
<dbReference type="PANTHER" id="PTHR48043:SF159">
    <property type="entry name" value="EG:EG0003.4 PROTEIN-RELATED"/>
    <property type="match status" value="1"/>
</dbReference>
<organism evidence="7 8">
    <name type="scientific">Acromyrmex charruanus</name>
    <dbReference type="NCBI Taxonomy" id="2715315"/>
    <lineage>
        <taxon>Eukaryota</taxon>
        <taxon>Metazoa</taxon>
        <taxon>Ecdysozoa</taxon>
        <taxon>Arthropoda</taxon>
        <taxon>Hexapoda</taxon>
        <taxon>Insecta</taxon>
        <taxon>Pterygota</taxon>
        <taxon>Neoptera</taxon>
        <taxon>Endopterygota</taxon>
        <taxon>Hymenoptera</taxon>
        <taxon>Apocrita</taxon>
        <taxon>Aculeata</taxon>
        <taxon>Formicoidea</taxon>
        <taxon>Formicidae</taxon>
        <taxon>Myrmicinae</taxon>
        <taxon>Acromyrmex</taxon>
    </lineage>
</organism>
<evidence type="ECO:0000256" key="4">
    <source>
        <dbReference type="SAM" id="MobiDB-lite"/>
    </source>
</evidence>
<evidence type="ECO:0000313" key="7">
    <source>
        <dbReference type="EMBL" id="KAG5343790.1"/>
    </source>
</evidence>
<dbReference type="PANTHER" id="PTHR48043">
    <property type="entry name" value="EG:EG0003.4 PROTEIN-RELATED"/>
    <property type="match status" value="1"/>
</dbReference>
<evidence type="ECO:0000259" key="6">
    <source>
        <dbReference type="Pfam" id="PF26215"/>
    </source>
</evidence>
<dbReference type="Pfam" id="PF26215">
    <property type="entry name" value="HTH_animal"/>
    <property type="match status" value="1"/>
</dbReference>
<dbReference type="InterPro" id="IPR050271">
    <property type="entry name" value="UDP-glycosyltransferase"/>
</dbReference>
<sequence>MCKNRIVTCFTVKKYNSGRYLNYFSNHPLVHKRGIIIGQLDRILLLRIKTLDSRTNLDQNREENNNECDSNANPLPSPSHHVWTTNLIKGLLRKGHHVHIISTHETKVKGKLAQNLTYEVFDDFMKVMEESEENYNPVEWERYSILYMLYFTYQWGIHTCDTVVETKAAKKLLEKIKIVEFDIILQDLTLNECLHGLWEIAKGKPPIVGYLPYGPAPWLKDLIEGPSYPTVRSYAYLSIAKPIGLWQRTWSTVYFTVDNFIRHYYYLPIMQRLAEKYIGHTIRPLHEIEKNINILLLNTHPAFDYGIPLPPNTLEISGLNAQAIKPIDGEIVVTYSEDMRAFLDGAKNGVIIISLGTNVKWKFIGLDKVEAILLALSKLKQRVLWKLDIEVPFEIPDNLMIVKWMPQSEVLSHKNVRAIWTHAGLLSTQEAIWKGVPMIVMPFCIDQKFNAQKVVAKNAGIYLDIRTLSTQTVLHAVEEILYNERYMRNMKQLSNEFRDRPISPLDLAVWGIEYAVRHPNGTLVTPLKYQSWLEQNLIDVYAFLFFNFIVILLSIFLTIKVFIKQRKRLYAMMLNCFTLLFYLVCYILTSLVTTSKALSILLLEPIPSTSHHVWAENLIKGLLREGHHVHITSIHETKIEGKLAQNLTYAVFDDVMKIYEESEDYNPSEWEQYSVFYMGYFTYQWGINACEAMTKTKAAKELLEMIKNVEFDVIVQDITLTQCFYGLWEIAKGKPPIVGYIPFGPAPWLKDFIGGPSYPTVRPYTHAAIAKPVDLWQRTWNTLYYIMDDLIRHYYFLPTVQRLAEKYVGHAIRPLYEIEKDSINIVLINSHPAFDSGIPLPPNTLEIAGLNAQPVKSIVDEVVVTYPENVRVFLDEATDGALVISLGTNVKWKSIGLDKVKTVILALSKLKQRILWKLDIDVPFEVPDNLMTMKWIMQKEVLSHKNVRAIWTHGGLLSTQEAIWKGIPVIVMPFFMDQKSNAQILVAKGVGIYLDVKTLSTQTILHAVEEIFYNESYTKNMKQLSSEFRDRQIPPLDLAIWSIEYTVRHPNGTLVTPLKFQSRIQQNLIDVYVFLFFNIIIILLIIFFAIKILIYFYCNHATNKSKDRCKSVNASQHKLGTYEIVYFLEKN</sequence>
<dbReference type="Pfam" id="PF00201">
    <property type="entry name" value="UDPGT"/>
    <property type="match status" value="2"/>
</dbReference>
<feature type="domain" description="Helix-turn-helix" evidence="6">
    <location>
        <begin position="19"/>
        <end position="47"/>
    </location>
</feature>
<proteinExistence type="inferred from homology"/>